<organism evidence="8 9">
    <name type="scientific">Candidatus Buchananbacteria bacterium CG10_big_fil_rev_8_21_14_0_10_42_9</name>
    <dbReference type="NCBI Taxonomy" id="1974526"/>
    <lineage>
        <taxon>Bacteria</taxon>
        <taxon>Candidatus Buchananiibacteriota</taxon>
    </lineage>
</organism>
<dbReference type="InterPro" id="IPR038116">
    <property type="entry name" value="TrpR-like_sf"/>
</dbReference>
<dbReference type="Gene3D" id="1.10.1270.10">
    <property type="entry name" value="TrpR-like"/>
    <property type="match status" value="1"/>
</dbReference>
<name>A0A2H0VZZ5_9BACT</name>
<dbReference type="PANTHER" id="PTHR38025">
    <property type="entry name" value="TRP OPERON REPRESSOR"/>
    <property type="match status" value="1"/>
</dbReference>
<proteinExistence type="inferred from homology"/>
<dbReference type="AlphaFoldDB" id="A0A2H0VZZ5"/>
<evidence type="ECO:0000256" key="7">
    <source>
        <dbReference type="ARBA" id="ARBA00023163"/>
    </source>
</evidence>
<evidence type="ECO:0000256" key="1">
    <source>
        <dbReference type="ARBA" id="ARBA00004496"/>
    </source>
</evidence>
<evidence type="ECO:0000256" key="2">
    <source>
        <dbReference type="ARBA" id="ARBA00007027"/>
    </source>
</evidence>
<dbReference type="InterPro" id="IPR000831">
    <property type="entry name" value="Trp_repress"/>
</dbReference>
<keyword evidence="3" id="KW-0963">Cytoplasm</keyword>
<keyword evidence="5" id="KW-0805">Transcription regulation</keyword>
<comment type="caution">
    <text evidence="8">The sequence shown here is derived from an EMBL/GenBank/DDBJ whole genome shotgun (WGS) entry which is preliminary data.</text>
</comment>
<dbReference type="SUPFAM" id="SSF48295">
    <property type="entry name" value="TrpR-like"/>
    <property type="match status" value="1"/>
</dbReference>
<dbReference type="InterPro" id="IPR013335">
    <property type="entry name" value="Trp_repress_bac"/>
</dbReference>
<reference evidence="9" key="1">
    <citation type="submission" date="2017-09" db="EMBL/GenBank/DDBJ databases">
        <title>Depth-based differentiation of microbial function through sediment-hosted aquifers and enrichment of novel symbionts in the deep terrestrial subsurface.</title>
        <authorList>
            <person name="Probst A.J."/>
            <person name="Ladd B."/>
            <person name="Jarett J.K."/>
            <person name="Geller-Mcgrath D.E."/>
            <person name="Sieber C.M.K."/>
            <person name="Emerson J.B."/>
            <person name="Anantharaman K."/>
            <person name="Thomas B.C."/>
            <person name="Malmstrom R."/>
            <person name="Stieglmeier M."/>
            <person name="Klingl A."/>
            <person name="Woyke T."/>
            <person name="Ryan C.M."/>
            <person name="Banfield J.F."/>
        </authorList>
    </citation>
    <scope>NUCLEOTIDE SEQUENCE [LARGE SCALE GENOMIC DNA]</scope>
</reference>
<dbReference type="Pfam" id="PF01371">
    <property type="entry name" value="Trp_repressor"/>
    <property type="match status" value="1"/>
</dbReference>
<evidence type="ECO:0000256" key="3">
    <source>
        <dbReference type="ARBA" id="ARBA00022490"/>
    </source>
</evidence>
<dbReference type="GO" id="GO:0005737">
    <property type="term" value="C:cytoplasm"/>
    <property type="evidence" value="ECO:0007669"/>
    <property type="project" value="UniProtKB-SubCell"/>
</dbReference>
<comment type="similarity">
    <text evidence="2">Belongs to the TrpR family.</text>
</comment>
<dbReference type="Proteomes" id="UP000230935">
    <property type="component" value="Unassembled WGS sequence"/>
</dbReference>
<evidence type="ECO:0000256" key="5">
    <source>
        <dbReference type="ARBA" id="ARBA00023015"/>
    </source>
</evidence>
<evidence type="ECO:0000313" key="9">
    <source>
        <dbReference type="Proteomes" id="UP000230935"/>
    </source>
</evidence>
<keyword evidence="6" id="KW-0238">DNA-binding</keyword>
<dbReference type="PANTHER" id="PTHR38025:SF1">
    <property type="entry name" value="TRP OPERON REPRESSOR"/>
    <property type="match status" value="1"/>
</dbReference>
<evidence type="ECO:0000256" key="4">
    <source>
        <dbReference type="ARBA" id="ARBA00022491"/>
    </source>
</evidence>
<accession>A0A2H0VZZ5</accession>
<dbReference type="EMBL" id="PEZZ01000043">
    <property type="protein sequence ID" value="PIS04664.1"/>
    <property type="molecule type" value="Genomic_DNA"/>
</dbReference>
<sequence length="97" mass="11320">MKNKEKYEWELVDVIQKISRNKKLLHEFLEDLFTPNELAEIPTRWQIVKQLKKGVPQREVALNLHTGIATVTRGARELIDKKGGFNLVYEKLYGKKG</sequence>
<evidence type="ECO:0000256" key="6">
    <source>
        <dbReference type="ARBA" id="ARBA00023125"/>
    </source>
</evidence>
<keyword evidence="7" id="KW-0804">Transcription</keyword>
<dbReference type="InterPro" id="IPR010921">
    <property type="entry name" value="Trp_repressor/repl_initiator"/>
</dbReference>
<evidence type="ECO:0000313" key="8">
    <source>
        <dbReference type="EMBL" id="PIS04664.1"/>
    </source>
</evidence>
<comment type="subcellular location">
    <subcellularLocation>
        <location evidence="1">Cytoplasm</location>
    </subcellularLocation>
</comment>
<dbReference type="GO" id="GO:0003700">
    <property type="term" value="F:DNA-binding transcription factor activity"/>
    <property type="evidence" value="ECO:0007669"/>
    <property type="project" value="InterPro"/>
</dbReference>
<keyword evidence="4" id="KW-0678">Repressor</keyword>
<gene>
    <name evidence="8" type="ORF">COT81_05280</name>
</gene>
<dbReference type="GO" id="GO:0043565">
    <property type="term" value="F:sequence-specific DNA binding"/>
    <property type="evidence" value="ECO:0007669"/>
    <property type="project" value="InterPro"/>
</dbReference>
<protein>
    <submittedName>
        <fullName evidence="8">Transcriptional regulator</fullName>
    </submittedName>
</protein>